<dbReference type="Gene3D" id="3.10.580.10">
    <property type="entry name" value="CBS-domain"/>
    <property type="match status" value="2"/>
</dbReference>
<keyword evidence="1 2" id="KW-0129">CBS domain</keyword>
<proteinExistence type="predicted"/>
<dbReference type="SMART" id="SM00116">
    <property type="entry name" value="CBS"/>
    <property type="match status" value="4"/>
</dbReference>
<evidence type="ECO:0000259" key="3">
    <source>
        <dbReference type="PROSITE" id="PS51371"/>
    </source>
</evidence>
<dbReference type="InterPro" id="IPR000644">
    <property type="entry name" value="CBS_dom"/>
</dbReference>
<feature type="domain" description="CBS" evidence="3">
    <location>
        <begin position="119"/>
        <end position="176"/>
    </location>
</feature>
<comment type="caution">
    <text evidence="4">The sequence shown here is derived from an EMBL/GenBank/DDBJ whole genome shotgun (WGS) entry which is preliminary data.</text>
</comment>
<dbReference type="PANTHER" id="PTHR43080">
    <property type="entry name" value="CBS DOMAIN-CONTAINING PROTEIN CBSX3, MITOCHONDRIAL"/>
    <property type="match status" value="1"/>
</dbReference>
<feature type="domain" description="CBS" evidence="3">
    <location>
        <begin position="246"/>
        <end position="297"/>
    </location>
</feature>
<keyword evidence="5" id="KW-1185">Reference proteome</keyword>
<evidence type="ECO:0000313" key="4">
    <source>
        <dbReference type="EMBL" id="HIK00367.1"/>
    </source>
</evidence>
<evidence type="ECO:0000256" key="2">
    <source>
        <dbReference type="PROSITE-ProRule" id="PRU00703"/>
    </source>
</evidence>
<feature type="domain" description="CBS" evidence="3">
    <location>
        <begin position="40"/>
        <end position="98"/>
    </location>
</feature>
<dbReference type="Proteomes" id="UP000646946">
    <property type="component" value="Unassembled WGS sequence"/>
</dbReference>
<dbReference type="SUPFAM" id="SSF54631">
    <property type="entry name" value="CBS-domain pair"/>
    <property type="match status" value="3"/>
</dbReference>
<dbReference type="AlphaFoldDB" id="A0A832XJB9"/>
<name>A0A832XJB9_9ARCH</name>
<sequence length="297" mass="33225">MKNLPQKFRTFRDKVRNLDLSPREFVQAKGKRDGTIMSIAHRQIISLNKTATIKQTADKMSVNRVRRLFITDIKQNLEGMVSATDIVNFLSGGDFYKIVKNKHNGVLEAAANEHIRLLMTENPKTIKYSENIEDALIKMHEDNVGSLPIIDGNKVIGIVTERDFVNLLSKYYTNEKVSAYMTKDPIIGTPGMVLGDIAKVMIRNGFRRLPIVQEDTLIGVVSTIDIVSTFSHYPKTEILEWAVSKIMNRPITIPSEATLPDAAEVMRKNSIGGLSVLNGNKMVGVITERDLLKVLSA</sequence>
<gene>
    <name evidence="4" type="ORF">H1016_02385</name>
</gene>
<reference evidence="4 5" key="1">
    <citation type="journal article" name="Nat. Commun.">
        <title>Undinarchaeota illuminate DPANN phylogeny and the impact of gene transfer on archaeal evolution.</title>
        <authorList>
            <person name="Dombrowski N."/>
            <person name="Williams T.A."/>
            <person name="Sun J."/>
            <person name="Woodcroft B.J."/>
            <person name="Lee J.H."/>
            <person name="Minh B.Q."/>
            <person name="Rinke C."/>
            <person name="Spang A."/>
        </authorList>
    </citation>
    <scope>NUCLEOTIDE SEQUENCE [LARGE SCALE GENOMIC DNA]</scope>
    <source>
        <strain evidence="4">MAG_bin1129</strain>
    </source>
</reference>
<dbReference type="InterPro" id="IPR046342">
    <property type="entry name" value="CBS_dom_sf"/>
</dbReference>
<evidence type="ECO:0000256" key="1">
    <source>
        <dbReference type="ARBA" id="ARBA00023122"/>
    </source>
</evidence>
<evidence type="ECO:0000313" key="5">
    <source>
        <dbReference type="Proteomes" id="UP000646946"/>
    </source>
</evidence>
<accession>A0A832XJB9</accession>
<dbReference type="InterPro" id="IPR051257">
    <property type="entry name" value="Diverse_CBS-Domain"/>
</dbReference>
<protein>
    <submittedName>
        <fullName evidence="4">CBS domain-containing protein</fullName>
    </submittedName>
</protein>
<dbReference type="PROSITE" id="PS51371">
    <property type="entry name" value="CBS"/>
    <property type="match status" value="4"/>
</dbReference>
<dbReference type="Pfam" id="PF00571">
    <property type="entry name" value="CBS"/>
    <property type="match status" value="4"/>
</dbReference>
<dbReference type="EMBL" id="DVAB01000023">
    <property type="protein sequence ID" value="HIK00367.1"/>
    <property type="molecule type" value="Genomic_DNA"/>
</dbReference>
<dbReference type="PANTHER" id="PTHR43080:SF2">
    <property type="entry name" value="CBS DOMAIN-CONTAINING PROTEIN"/>
    <property type="match status" value="1"/>
</dbReference>
<organism evidence="4 5">
    <name type="scientific">Candidatus Naiadarchaeum limnaeum</name>
    <dbReference type="NCBI Taxonomy" id="2756139"/>
    <lineage>
        <taxon>Archaea</taxon>
        <taxon>Candidatus Undinarchaeota</taxon>
        <taxon>Candidatus Undinarchaeia</taxon>
        <taxon>Candidatus Naiadarchaeales</taxon>
        <taxon>Candidatus Naiadarchaeaceae</taxon>
        <taxon>Candidatus Naiadarchaeum</taxon>
    </lineage>
</organism>
<feature type="domain" description="CBS" evidence="3">
    <location>
        <begin position="181"/>
        <end position="237"/>
    </location>
</feature>